<dbReference type="Pfam" id="PF00005">
    <property type="entry name" value="ABC_tran"/>
    <property type="match status" value="1"/>
</dbReference>
<dbReference type="RefSeq" id="WP_306000246.1">
    <property type="nucleotide sequence ID" value="NZ_JASNFN010000014.1"/>
</dbReference>
<dbReference type="InterPro" id="IPR013563">
    <property type="entry name" value="Oligopep_ABC_C"/>
</dbReference>
<gene>
    <name evidence="7" type="ORF">QOZ88_13340</name>
</gene>
<dbReference type="InterPro" id="IPR003439">
    <property type="entry name" value="ABC_transporter-like_ATP-bd"/>
</dbReference>
<accession>A0ABT9IER0</accession>
<keyword evidence="4 7" id="KW-0067">ATP-binding</keyword>
<evidence type="ECO:0000256" key="4">
    <source>
        <dbReference type="ARBA" id="ARBA00022840"/>
    </source>
</evidence>
<evidence type="ECO:0000313" key="7">
    <source>
        <dbReference type="EMBL" id="MDP5183624.1"/>
    </source>
</evidence>
<proteinExistence type="inferred from homology"/>
<dbReference type="PROSITE" id="PS00211">
    <property type="entry name" value="ABC_TRANSPORTER_1"/>
    <property type="match status" value="1"/>
</dbReference>
<evidence type="ECO:0000256" key="5">
    <source>
        <dbReference type="SAM" id="MobiDB-lite"/>
    </source>
</evidence>
<dbReference type="Gene3D" id="3.40.50.300">
    <property type="entry name" value="P-loop containing nucleotide triphosphate hydrolases"/>
    <property type="match status" value="1"/>
</dbReference>
<evidence type="ECO:0000256" key="2">
    <source>
        <dbReference type="ARBA" id="ARBA00022448"/>
    </source>
</evidence>
<evidence type="ECO:0000259" key="6">
    <source>
        <dbReference type="PROSITE" id="PS50893"/>
    </source>
</evidence>
<dbReference type="PROSITE" id="PS50893">
    <property type="entry name" value="ABC_TRANSPORTER_2"/>
    <property type="match status" value="1"/>
</dbReference>
<dbReference type="SMART" id="SM00382">
    <property type="entry name" value="AAA"/>
    <property type="match status" value="1"/>
</dbReference>
<keyword evidence="8" id="KW-1185">Reference proteome</keyword>
<dbReference type="Pfam" id="PF08352">
    <property type="entry name" value="oligo_HPY"/>
    <property type="match status" value="1"/>
</dbReference>
<protein>
    <submittedName>
        <fullName evidence="7">ATP-binding cassette domain-containing protein</fullName>
    </submittedName>
</protein>
<evidence type="ECO:0000313" key="8">
    <source>
        <dbReference type="Proteomes" id="UP001233673"/>
    </source>
</evidence>
<dbReference type="InterPro" id="IPR027417">
    <property type="entry name" value="P-loop_NTPase"/>
</dbReference>
<dbReference type="GO" id="GO:0005524">
    <property type="term" value="F:ATP binding"/>
    <property type="evidence" value="ECO:0007669"/>
    <property type="project" value="UniProtKB-KW"/>
</dbReference>
<evidence type="ECO:0000256" key="3">
    <source>
        <dbReference type="ARBA" id="ARBA00022741"/>
    </source>
</evidence>
<evidence type="ECO:0000256" key="1">
    <source>
        <dbReference type="ARBA" id="ARBA00005417"/>
    </source>
</evidence>
<reference evidence="8" key="1">
    <citation type="submission" date="2023-05" db="EMBL/GenBank/DDBJ databases">
        <title>Draft genome of Pseudofrankia sp. BMG5.37.</title>
        <authorList>
            <person name="Gtari M."/>
            <person name="Ghodhbane F."/>
            <person name="Sbissi I."/>
        </authorList>
    </citation>
    <scope>NUCLEOTIDE SEQUENCE [LARGE SCALE GENOMIC DNA]</scope>
    <source>
        <strain evidence="8">BMG 814</strain>
    </source>
</reference>
<keyword evidence="3" id="KW-0547">Nucleotide-binding</keyword>
<comment type="caution">
    <text evidence="7">The sequence shown here is derived from an EMBL/GenBank/DDBJ whole genome shotgun (WGS) entry which is preliminary data.</text>
</comment>
<name>A0ABT9IER0_9ACTN</name>
<dbReference type="InterPro" id="IPR003593">
    <property type="entry name" value="AAA+_ATPase"/>
</dbReference>
<dbReference type="CDD" id="cd03257">
    <property type="entry name" value="ABC_NikE_OppD_transporters"/>
    <property type="match status" value="1"/>
</dbReference>
<sequence length="284" mass="30322">MTATVPVLEVTGLCKRFGSFTAVDEVSFALAPGGSVGIVGESGSGKTTTARILVGLERASAGQVLLDGEVIAAPSRRARQAQARTLARKIQMIFQDPYQSFDSRLTIEESIAEPLRLHFGLNGEGRRRRVAELCDQVGLSSRQAQALPRNLSGGQRQRAAIARALGIEPTVLVLDEAVAALDVSIQAQVLRLLADIRRDTGISYVFVSHDLAVIRAITDDAIVMRSGRIVEEGPTERLLTAPQHPYTQLLLASVPEPGWDPAAVARAGRELEPTGSSSQGARTP</sequence>
<feature type="compositionally biased region" description="Polar residues" evidence="5">
    <location>
        <begin position="274"/>
        <end position="284"/>
    </location>
</feature>
<dbReference type="InterPro" id="IPR017871">
    <property type="entry name" value="ABC_transporter-like_CS"/>
</dbReference>
<feature type="domain" description="ABC transporter" evidence="6">
    <location>
        <begin position="8"/>
        <end position="251"/>
    </location>
</feature>
<keyword evidence="2" id="KW-0813">Transport</keyword>
<dbReference type="PANTHER" id="PTHR43776:SF7">
    <property type="entry name" value="D,D-DIPEPTIDE TRANSPORT ATP-BINDING PROTEIN DDPF-RELATED"/>
    <property type="match status" value="1"/>
</dbReference>
<feature type="region of interest" description="Disordered" evidence="5">
    <location>
        <begin position="262"/>
        <end position="284"/>
    </location>
</feature>
<dbReference type="InterPro" id="IPR050319">
    <property type="entry name" value="ABC_transp_ATP-bind"/>
</dbReference>
<comment type="similarity">
    <text evidence="1">Belongs to the ABC transporter superfamily.</text>
</comment>
<dbReference type="PANTHER" id="PTHR43776">
    <property type="entry name" value="TRANSPORT ATP-BINDING PROTEIN"/>
    <property type="match status" value="1"/>
</dbReference>
<organism evidence="7 8">
    <name type="scientific">Blastococcus carthaginiensis</name>
    <dbReference type="NCBI Taxonomy" id="3050034"/>
    <lineage>
        <taxon>Bacteria</taxon>
        <taxon>Bacillati</taxon>
        <taxon>Actinomycetota</taxon>
        <taxon>Actinomycetes</taxon>
        <taxon>Geodermatophilales</taxon>
        <taxon>Geodermatophilaceae</taxon>
        <taxon>Blastococcus</taxon>
    </lineage>
</organism>
<dbReference type="Proteomes" id="UP001233673">
    <property type="component" value="Unassembled WGS sequence"/>
</dbReference>
<dbReference type="EMBL" id="JASNFN010000014">
    <property type="protein sequence ID" value="MDP5183624.1"/>
    <property type="molecule type" value="Genomic_DNA"/>
</dbReference>
<dbReference type="SUPFAM" id="SSF52540">
    <property type="entry name" value="P-loop containing nucleoside triphosphate hydrolases"/>
    <property type="match status" value="1"/>
</dbReference>